<organism evidence="2 3">
    <name type="scientific">Trichonephila clavata</name>
    <name type="common">Joro spider</name>
    <name type="synonym">Nephila clavata</name>
    <dbReference type="NCBI Taxonomy" id="2740835"/>
    <lineage>
        <taxon>Eukaryota</taxon>
        <taxon>Metazoa</taxon>
        <taxon>Ecdysozoa</taxon>
        <taxon>Arthropoda</taxon>
        <taxon>Chelicerata</taxon>
        <taxon>Arachnida</taxon>
        <taxon>Araneae</taxon>
        <taxon>Araneomorphae</taxon>
        <taxon>Entelegynae</taxon>
        <taxon>Araneoidea</taxon>
        <taxon>Nephilidae</taxon>
        <taxon>Trichonephila</taxon>
    </lineage>
</organism>
<feature type="compositionally biased region" description="Low complexity" evidence="1">
    <location>
        <begin position="93"/>
        <end position="110"/>
    </location>
</feature>
<keyword evidence="3" id="KW-1185">Reference proteome</keyword>
<protein>
    <submittedName>
        <fullName evidence="2">Uncharacterized protein</fullName>
    </submittedName>
</protein>
<name>A0A8X6GJH4_TRICU</name>
<dbReference type="Proteomes" id="UP000887116">
    <property type="component" value="Unassembled WGS sequence"/>
</dbReference>
<dbReference type="AlphaFoldDB" id="A0A8X6GJH4"/>
<feature type="region of interest" description="Disordered" evidence="1">
    <location>
        <begin position="69"/>
        <end position="110"/>
    </location>
</feature>
<dbReference type="EMBL" id="BMAO01032665">
    <property type="protein sequence ID" value="GFQ83788.1"/>
    <property type="molecule type" value="Genomic_DNA"/>
</dbReference>
<gene>
    <name evidence="2" type="ORF">TNCT_557721</name>
</gene>
<accession>A0A8X6GJH4</accession>
<evidence type="ECO:0000256" key="1">
    <source>
        <dbReference type="SAM" id="MobiDB-lite"/>
    </source>
</evidence>
<evidence type="ECO:0000313" key="3">
    <source>
        <dbReference type="Proteomes" id="UP000887116"/>
    </source>
</evidence>
<comment type="caution">
    <text evidence="2">The sequence shown here is derived from an EMBL/GenBank/DDBJ whole genome shotgun (WGS) entry which is preliminary data.</text>
</comment>
<proteinExistence type="predicted"/>
<reference evidence="2" key="1">
    <citation type="submission" date="2020-07" db="EMBL/GenBank/DDBJ databases">
        <title>Multicomponent nature underlies the extraordinary mechanical properties of spider dragline silk.</title>
        <authorList>
            <person name="Kono N."/>
            <person name="Nakamura H."/>
            <person name="Mori M."/>
            <person name="Yoshida Y."/>
            <person name="Ohtoshi R."/>
            <person name="Malay A.D."/>
            <person name="Moran D.A.P."/>
            <person name="Tomita M."/>
            <person name="Numata K."/>
            <person name="Arakawa K."/>
        </authorList>
    </citation>
    <scope>NUCLEOTIDE SEQUENCE</scope>
</reference>
<sequence length="110" mass="11848">MFGHKEGDVFLKNNHFFIDHTLQDRFRGCMALNPTEGRIQGESLGIDKSRGSIAISCSKVSRKVMSSLFSSKNEGTRWSTEGSGPEKDVRSWSSQAASGSGEMSSGSGIG</sequence>
<feature type="compositionally biased region" description="Polar residues" evidence="1">
    <location>
        <begin position="69"/>
        <end position="82"/>
    </location>
</feature>
<evidence type="ECO:0000313" key="2">
    <source>
        <dbReference type="EMBL" id="GFQ83788.1"/>
    </source>
</evidence>